<evidence type="ECO:0000256" key="5">
    <source>
        <dbReference type="ARBA" id="ARBA00022825"/>
    </source>
</evidence>
<dbReference type="EMBL" id="VLKM01000005">
    <property type="protein sequence ID" value="TWH94687.1"/>
    <property type="molecule type" value="Genomic_DNA"/>
</dbReference>
<reference evidence="9 10" key="1">
    <citation type="journal article" date="2015" name="Stand. Genomic Sci.">
        <title>Genomic Encyclopedia of Bacterial and Archaeal Type Strains, Phase III: the genomes of soil and plant-associated and newly described type strains.</title>
        <authorList>
            <person name="Whitman W.B."/>
            <person name="Woyke T."/>
            <person name="Klenk H.P."/>
            <person name="Zhou Y."/>
            <person name="Lilburn T.G."/>
            <person name="Beck B.J."/>
            <person name="De Vos P."/>
            <person name="Vandamme P."/>
            <person name="Eisen J.A."/>
            <person name="Garrity G."/>
            <person name="Hugenholtz P."/>
            <person name="Kyrpides N.C."/>
        </authorList>
    </citation>
    <scope>NUCLEOTIDE SEQUENCE [LARGE SCALE GENOMIC DNA]</scope>
    <source>
        <strain evidence="9 10">CGMCC 1.6844</strain>
    </source>
</reference>
<dbReference type="InterPro" id="IPR050131">
    <property type="entry name" value="Peptidase_S8_subtilisin-like"/>
</dbReference>
<sequence>MAYFFVVNVLLTKFKYMCRNYILNFILFLSIHFANGQNSLVINLESNNHEVFNFINTKGYPIKAFYNISEEKYSTLEKDAIKISGSDLSIQKLKNYFLVSYYNQELLDYLKLKKITFMLTDNKIISPPGDILPATPSFISQQTYLQSNPGLNAEAVWNLGYTGQNITIHNIEFGFNKNHEEFNDTNCNIATGMTVNSSASTSFTEHGTATMGVLFGHNGIYGVTGIAHGASQVWLYPEWQLSGYSRTNAITQALNNSTIGDVIVYEMQAYGLNGTVSNPRFVPAEYDILVWNLTKALTDSGRIVVAAAGNGYQDLDSSDYQAYMNYGDSGAIIVGGGTANTTHAIYPPYVVSGVTYTSTYGSRVDVQGWFENVRSTGAIPGSGFTLVGSDFNQSYMTFTGTSSATAQLGGVVTVLQSHYKSQTNNTLTSQQMRTILKNTGIPQGGDLSKNIGPFPNMLSAVNYIQQNLSTESFEESKYFIYPNPSKGVFNLVTDTNDIKEIEVYDVTGKVILSKNDFGVSDIQTPIDLTSASQGIYFVKITSNNQSTIKRIIKE</sequence>
<dbReference type="Pfam" id="PF18962">
    <property type="entry name" value="Por_Secre_tail"/>
    <property type="match status" value="1"/>
</dbReference>
<evidence type="ECO:0000259" key="7">
    <source>
        <dbReference type="Pfam" id="PF00082"/>
    </source>
</evidence>
<protein>
    <submittedName>
        <fullName evidence="9">Putative secreted protein (Por secretion system target)</fullName>
    </submittedName>
</protein>
<dbReference type="PANTHER" id="PTHR43806:SF11">
    <property type="entry name" value="CEREVISIN-RELATED"/>
    <property type="match status" value="1"/>
</dbReference>
<organism evidence="9 10">
    <name type="scientific">Flavobacterium cheniae</name>
    <dbReference type="NCBI Taxonomy" id="295428"/>
    <lineage>
        <taxon>Bacteria</taxon>
        <taxon>Pseudomonadati</taxon>
        <taxon>Bacteroidota</taxon>
        <taxon>Flavobacteriia</taxon>
        <taxon>Flavobacteriales</taxon>
        <taxon>Flavobacteriaceae</taxon>
        <taxon>Flavobacterium</taxon>
    </lineage>
</organism>
<comment type="similarity">
    <text evidence="1 6">Belongs to the peptidase S8 family.</text>
</comment>
<keyword evidence="4" id="KW-0378">Hydrolase</keyword>
<proteinExistence type="inferred from homology"/>
<dbReference type="Gene3D" id="3.40.50.200">
    <property type="entry name" value="Peptidase S8/S53 domain"/>
    <property type="match status" value="1"/>
</dbReference>
<evidence type="ECO:0000313" key="9">
    <source>
        <dbReference type="EMBL" id="TWH94687.1"/>
    </source>
</evidence>
<evidence type="ECO:0000259" key="8">
    <source>
        <dbReference type="Pfam" id="PF18962"/>
    </source>
</evidence>
<accession>A0A562KH38</accession>
<feature type="domain" description="Peptidase S8/S53" evidence="7">
    <location>
        <begin position="164"/>
        <end position="440"/>
    </location>
</feature>
<evidence type="ECO:0000313" key="10">
    <source>
        <dbReference type="Proteomes" id="UP000315312"/>
    </source>
</evidence>
<keyword evidence="10" id="KW-1185">Reference proteome</keyword>
<dbReference type="Pfam" id="PF00082">
    <property type="entry name" value="Peptidase_S8"/>
    <property type="match status" value="1"/>
</dbReference>
<gene>
    <name evidence="9" type="ORF">IP97_01399</name>
</gene>
<evidence type="ECO:0000256" key="2">
    <source>
        <dbReference type="ARBA" id="ARBA00022670"/>
    </source>
</evidence>
<comment type="caution">
    <text evidence="9">The sequence shown here is derived from an EMBL/GenBank/DDBJ whole genome shotgun (WGS) entry which is preliminary data.</text>
</comment>
<dbReference type="PANTHER" id="PTHR43806">
    <property type="entry name" value="PEPTIDASE S8"/>
    <property type="match status" value="1"/>
</dbReference>
<dbReference type="SUPFAM" id="SSF52743">
    <property type="entry name" value="Subtilisin-like"/>
    <property type="match status" value="1"/>
</dbReference>
<dbReference type="PRINTS" id="PR00723">
    <property type="entry name" value="SUBTILISIN"/>
</dbReference>
<dbReference type="PROSITE" id="PS51892">
    <property type="entry name" value="SUBTILASE"/>
    <property type="match status" value="1"/>
</dbReference>
<evidence type="ECO:0000256" key="3">
    <source>
        <dbReference type="ARBA" id="ARBA00022729"/>
    </source>
</evidence>
<keyword evidence="2" id="KW-0645">Protease</keyword>
<comment type="caution">
    <text evidence="6">Lacks conserved residue(s) required for the propagation of feature annotation.</text>
</comment>
<dbReference type="GO" id="GO:0006508">
    <property type="term" value="P:proteolysis"/>
    <property type="evidence" value="ECO:0007669"/>
    <property type="project" value="UniProtKB-KW"/>
</dbReference>
<keyword evidence="3" id="KW-0732">Signal</keyword>
<dbReference type="InterPro" id="IPR026444">
    <property type="entry name" value="Secre_tail"/>
</dbReference>
<feature type="domain" description="Secretion system C-terminal sorting" evidence="8">
    <location>
        <begin position="480"/>
        <end position="552"/>
    </location>
</feature>
<dbReference type="InterPro" id="IPR036852">
    <property type="entry name" value="Peptidase_S8/S53_dom_sf"/>
</dbReference>
<keyword evidence="5" id="KW-0720">Serine protease</keyword>
<evidence type="ECO:0000256" key="6">
    <source>
        <dbReference type="PROSITE-ProRule" id="PRU01240"/>
    </source>
</evidence>
<dbReference type="Proteomes" id="UP000315312">
    <property type="component" value="Unassembled WGS sequence"/>
</dbReference>
<dbReference type="NCBIfam" id="TIGR04183">
    <property type="entry name" value="Por_Secre_tail"/>
    <property type="match status" value="1"/>
</dbReference>
<dbReference type="InterPro" id="IPR015500">
    <property type="entry name" value="Peptidase_S8_subtilisin-rel"/>
</dbReference>
<dbReference type="GO" id="GO:0004252">
    <property type="term" value="F:serine-type endopeptidase activity"/>
    <property type="evidence" value="ECO:0007669"/>
    <property type="project" value="InterPro"/>
</dbReference>
<name>A0A562KH38_9FLAO</name>
<evidence type="ECO:0000256" key="1">
    <source>
        <dbReference type="ARBA" id="ARBA00011073"/>
    </source>
</evidence>
<evidence type="ECO:0000256" key="4">
    <source>
        <dbReference type="ARBA" id="ARBA00022801"/>
    </source>
</evidence>
<dbReference type="InterPro" id="IPR000209">
    <property type="entry name" value="Peptidase_S8/S53_dom"/>
</dbReference>
<dbReference type="AlphaFoldDB" id="A0A562KH38"/>